<dbReference type="OrthoDB" id="153510at2"/>
<feature type="region of interest" description="Disordered" evidence="1">
    <location>
        <begin position="311"/>
        <end position="567"/>
    </location>
</feature>
<gene>
    <name evidence="3" type="ORF">B9O19_02194</name>
</gene>
<dbReference type="Proteomes" id="UP000235589">
    <property type="component" value="Chromosome"/>
</dbReference>
<protein>
    <recommendedName>
        <fullName evidence="2">Putative zinc-finger domain-containing protein</fullName>
    </recommendedName>
</protein>
<dbReference type="KEGG" id="mpec:B9O19_02194"/>
<sequence length="657" mass="69744">MSDYEKDDELRRKYGEVMDSIADDIRQINVNKSEKIVLDEKADDISENTEDILSGFESAGGSDAIENNDVKHDYSDNKFLESISRIDFDNPDEVLRSIDSGNDEFKNLSDFNEPDFDAPHYSVPNLDNNVSGVLESNDEFDIPEDYPDTLSCDECVDLLYDYLSDSTDDVENMSIKAHLRNCEMCRVELDDIRDMIGVMSSSPRLTPPADLISSIHSELVSAAPEVKYEYEVIKASGVLGAGPIDKLTAAFETARHKVDHFIRHANWRILAPAALSAVLVVGVASSGLYQVMKSSDEVYDFSDNAAIESAKATAKPSASGLDDYVGGRASESSPRTTSAPRASSVPGNSTSPRTTARPSAGSSSGLNIGSSTPSSSSSNKSTSSSTSGSGSTNKNTTKSNSNSGSSNKSNTSSSTNKNNTSSSSNKNNTAAATPAPKAYVTPKIILPDITSAMTQGTRSGQDNNLVIPENPAPEKFEYTPSDDSGGQEEANQPQTQNESNDTNIPNTPAAETSGGGGGSAAESTATPEPTENPKPTPEATPGASAPVATPSITAEPKLGRNSKGETKAFADKSENMDDASVVSCEIKDKAVYDVLMSSALANCSKIDENGEVTLYFTGSEYIAFTDFLKANGLEYTLVVLGNNDDVKVLVTGVNVTE</sequence>
<dbReference type="GeneID" id="98063566"/>
<evidence type="ECO:0000256" key="1">
    <source>
        <dbReference type="SAM" id="MobiDB-lite"/>
    </source>
</evidence>
<evidence type="ECO:0000313" key="4">
    <source>
        <dbReference type="Proteomes" id="UP000235589"/>
    </source>
</evidence>
<feature type="compositionally biased region" description="Low complexity" evidence="1">
    <location>
        <begin position="520"/>
        <end position="529"/>
    </location>
</feature>
<dbReference type="RefSeq" id="WP_158648995.1">
    <property type="nucleotide sequence ID" value="NZ_CP020991.1"/>
</dbReference>
<feature type="compositionally biased region" description="Polar residues" evidence="1">
    <location>
        <begin position="481"/>
        <end position="506"/>
    </location>
</feature>
<feature type="compositionally biased region" description="Polar residues" evidence="1">
    <location>
        <begin position="330"/>
        <end position="357"/>
    </location>
</feature>
<reference evidence="3 4" key="1">
    <citation type="submission" date="2017-04" db="EMBL/GenBank/DDBJ databases">
        <title>Monoglobus pectinilyticus 14 draft genome.</title>
        <authorList>
            <person name="Kim C."/>
            <person name="Rosendale D.I."/>
            <person name="Kelly W.J."/>
            <person name="Tannock G.W."/>
            <person name="Patchett M.L."/>
            <person name="Jordens J.Z."/>
        </authorList>
    </citation>
    <scope>NUCLEOTIDE SEQUENCE [LARGE SCALE GENOMIC DNA]</scope>
    <source>
        <strain evidence="3 4">14</strain>
    </source>
</reference>
<feature type="compositionally biased region" description="Low complexity" evidence="1">
    <location>
        <begin position="361"/>
        <end position="429"/>
    </location>
</feature>
<feature type="compositionally biased region" description="Polar residues" evidence="1">
    <location>
        <begin position="451"/>
        <end position="464"/>
    </location>
</feature>
<evidence type="ECO:0000313" key="3">
    <source>
        <dbReference type="EMBL" id="AUO20336.1"/>
    </source>
</evidence>
<dbReference type="InterPro" id="IPR027383">
    <property type="entry name" value="Znf_put"/>
</dbReference>
<evidence type="ECO:0000259" key="2">
    <source>
        <dbReference type="Pfam" id="PF13490"/>
    </source>
</evidence>
<proteinExistence type="predicted"/>
<dbReference type="Pfam" id="PF13490">
    <property type="entry name" value="zf-HC2"/>
    <property type="match status" value="1"/>
</dbReference>
<dbReference type="EMBL" id="CP020991">
    <property type="protein sequence ID" value="AUO20336.1"/>
    <property type="molecule type" value="Genomic_DNA"/>
</dbReference>
<accession>A0A2K9P505</accession>
<organism evidence="3 4">
    <name type="scientific">Monoglobus pectinilyticus</name>
    <dbReference type="NCBI Taxonomy" id="1981510"/>
    <lineage>
        <taxon>Bacteria</taxon>
        <taxon>Bacillati</taxon>
        <taxon>Bacillota</taxon>
        <taxon>Clostridia</taxon>
        <taxon>Monoglobales</taxon>
        <taxon>Monoglobaceae</taxon>
        <taxon>Monoglobus</taxon>
    </lineage>
</organism>
<name>A0A2K9P505_9FIRM</name>
<dbReference type="AlphaFoldDB" id="A0A2K9P505"/>
<feature type="domain" description="Putative zinc-finger" evidence="2">
    <location>
        <begin position="152"/>
        <end position="186"/>
    </location>
</feature>
<keyword evidence="4" id="KW-1185">Reference proteome</keyword>